<proteinExistence type="predicted"/>
<sequence>MAFEYLGTYKTFESIADMDTAVENHMAAHYYDLTESERAIVFKLASHALEHPGACHLKAATIAATLEISTKTVYRAITKLESLGIIKKETTVKSKGGQGASIYIILPYNVPASMSERENVEKHCESKVREQQFENLSLNSFNLLSSKHANNIMSLENELALQAEKKKEYMNEYQVMLFDFMHSLPLRDDLKNQLHKCILATKMKDIRDFVNAKDVLANIFRDITNGTLTIASTLRAVFVGAYGKAVERLSNKSDKSSYIEETPNRERPVPFYNWLEERDSRTQINSRPNIENWLEW</sequence>
<dbReference type="SUPFAM" id="SSF46785">
    <property type="entry name" value="Winged helix' DNA-binding domain"/>
    <property type="match status" value="1"/>
</dbReference>
<organism evidence="1 2">
    <name type="scientific">Lysinibacillus agricola</name>
    <dbReference type="NCBI Taxonomy" id="2590012"/>
    <lineage>
        <taxon>Bacteria</taxon>
        <taxon>Bacillati</taxon>
        <taxon>Bacillota</taxon>
        <taxon>Bacilli</taxon>
        <taxon>Bacillales</taxon>
        <taxon>Bacillaceae</taxon>
        <taxon>Lysinibacillus</taxon>
    </lineage>
</organism>
<name>A0ABX7AVB7_9BACI</name>
<dbReference type="EMBL" id="CP067341">
    <property type="protein sequence ID" value="QQP13070.1"/>
    <property type="molecule type" value="Genomic_DNA"/>
</dbReference>
<keyword evidence="2" id="KW-1185">Reference proteome</keyword>
<protein>
    <submittedName>
        <fullName evidence="1">Helix-turn-helix domain-containing protein</fullName>
    </submittedName>
</protein>
<dbReference type="Proteomes" id="UP000596049">
    <property type="component" value="Chromosome"/>
</dbReference>
<evidence type="ECO:0000313" key="1">
    <source>
        <dbReference type="EMBL" id="QQP13070.1"/>
    </source>
</evidence>
<evidence type="ECO:0000313" key="2">
    <source>
        <dbReference type="Proteomes" id="UP000596049"/>
    </source>
</evidence>
<dbReference type="Pfam" id="PF13730">
    <property type="entry name" value="HTH_36"/>
    <property type="match status" value="1"/>
</dbReference>
<accession>A0ABX7AVB7</accession>
<dbReference type="InterPro" id="IPR036388">
    <property type="entry name" value="WH-like_DNA-bd_sf"/>
</dbReference>
<dbReference type="RefSeq" id="WP_075807275.1">
    <property type="nucleotide sequence ID" value="NZ_CP067341.1"/>
</dbReference>
<gene>
    <name evidence="1" type="ORF">FJQ98_03065</name>
</gene>
<dbReference type="Gene3D" id="1.10.10.10">
    <property type="entry name" value="Winged helix-like DNA-binding domain superfamily/Winged helix DNA-binding domain"/>
    <property type="match status" value="1"/>
</dbReference>
<dbReference type="InterPro" id="IPR036390">
    <property type="entry name" value="WH_DNA-bd_sf"/>
</dbReference>
<reference evidence="1 2" key="1">
    <citation type="submission" date="2020-01" db="EMBL/GenBank/DDBJ databases">
        <authorList>
            <person name="Liu G."/>
            <person name="Liu B."/>
        </authorList>
    </citation>
    <scope>NUCLEOTIDE SEQUENCE [LARGE SCALE GENOMIC DNA]</scope>
    <source>
        <strain evidence="1 2">FJAT-51161</strain>
    </source>
</reference>